<organism evidence="1 2">
    <name type="scientific">Somion occarium</name>
    <dbReference type="NCBI Taxonomy" id="3059160"/>
    <lineage>
        <taxon>Eukaryota</taxon>
        <taxon>Fungi</taxon>
        <taxon>Dikarya</taxon>
        <taxon>Basidiomycota</taxon>
        <taxon>Agaricomycotina</taxon>
        <taxon>Agaricomycetes</taxon>
        <taxon>Polyporales</taxon>
        <taxon>Cerrenaceae</taxon>
        <taxon>Somion</taxon>
    </lineage>
</organism>
<proteinExistence type="predicted"/>
<gene>
    <name evidence="1" type="ORF">GFSPODELE1_LOCUS8366</name>
</gene>
<reference evidence="2" key="1">
    <citation type="submission" date="2024-04" db="EMBL/GenBank/DDBJ databases">
        <authorList>
            <person name="Shaw F."/>
            <person name="Minotto A."/>
        </authorList>
    </citation>
    <scope>NUCLEOTIDE SEQUENCE [LARGE SCALE GENOMIC DNA]</scope>
</reference>
<keyword evidence="2" id="KW-1185">Reference proteome</keyword>
<sequence length="536" mass="60008">MTSTPVLLSDRINQLGLCESRLEVKGPPSQMTDTKSELVGWTAYNGGWNVDRSSASLTPLEEKEHLVKDILAELTLQAQYFNMMTVMISQAVGEHFDYPQRPAKEGKSIVMIKGGFSLNPEFQRIKIWIPKADAGFNDASLNIGNMESVIDLINGVAVEHVKSNLEALEHPFSLTYEVTRVDRNARSRSKTGQTTDKHYIPITLRPSATLAGETPTQASRRQRLLDREPWGSILLITADPKSSLSEMSVRHVVGSRLRFIFQLPNCDVSSDRIVDTFRELKMSSDDSKGKPDFAAVRIPAAPLPDILAQPVFAVGEAKQSHTGAGANPSPNQPNFRAQMQAAIYPIMVMLILIYEEQHRRAAVRPQLSRELIIYGTYLDEGSVKLYAHFPYWDPTDDEGGPGWRFAQVLMGEYTLAHVGEEDDKGNAPHRWQLTVALITARAHSVRLAEYFDEKLCGTWAKICNKHMVQIRPNTPPKDMGHKRLLMRPLCRPHLDNKHTKAIASIFSCASQMIINVSPTRRPVSCTSKLLVIYCRP</sequence>
<dbReference type="Proteomes" id="UP001497453">
    <property type="component" value="Chromosome 6"/>
</dbReference>
<dbReference type="EMBL" id="OZ037949">
    <property type="protein sequence ID" value="CAL1711498.1"/>
    <property type="molecule type" value="Genomic_DNA"/>
</dbReference>
<protein>
    <submittedName>
        <fullName evidence="1">Uncharacterized protein</fullName>
    </submittedName>
</protein>
<evidence type="ECO:0000313" key="1">
    <source>
        <dbReference type="EMBL" id="CAL1711498.1"/>
    </source>
</evidence>
<evidence type="ECO:0000313" key="2">
    <source>
        <dbReference type="Proteomes" id="UP001497453"/>
    </source>
</evidence>
<name>A0ABP1DUI9_9APHY</name>
<accession>A0ABP1DUI9</accession>